<keyword evidence="3" id="KW-0547">Nucleotide-binding</keyword>
<proteinExistence type="inferred from homology"/>
<dbReference type="OrthoDB" id="9806726at2"/>
<keyword evidence="7" id="KW-1185">Reference proteome</keyword>
<dbReference type="Gene3D" id="3.40.50.300">
    <property type="entry name" value="P-loop containing nucleotide triphosphate hydrolases"/>
    <property type="match status" value="1"/>
</dbReference>
<dbReference type="InterPro" id="IPR050153">
    <property type="entry name" value="Metal_Ion_Import_ABC"/>
</dbReference>
<dbReference type="HOGENOM" id="CLU_000604_1_11_0"/>
<dbReference type="InterPro" id="IPR027417">
    <property type="entry name" value="P-loop_NTPase"/>
</dbReference>
<dbReference type="EnsemblBacteria" id="ACZ19901">
    <property type="protein sequence ID" value="ACZ19901"/>
    <property type="gene ID" value="Taci_1687"/>
</dbReference>
<comment type="similarity">
    <text evidence="1">Belongs to the ABC transporter superfamily.</text>
</comment>
<keyword evidence="2" id="KW-0813">Transport</keyword>
<dbReference type="PANTHER" id="PTHR42734:SF17">
    <property type="entry name" value="METAL TRANSPORT SYSTEM ATP-BINDING PROTEIN TM_0124-RELATED"/>
    <property type="match status" value="1"/>
</dbReference>
<gene>
    <name evidence="6" type="ordered locus">Taci_1687</name>
</gene>
<dbReference type="AlphaFoldDB" id="D1B7B0"/>
<dbReference type="GO" id="GO:0016887">
    <property type="term" value="F:ATP hydrolysis activity"/>
    <property type="evidence" value="ECO:0007669"/>
    <property type="project" value="InterPro"/>
</dbReference>
<dbReference type="Proteomes" id="UP000002030">
    <property type="component" value="Chromosome"/>
</dbReference>
<dbReference type="PROSITE" id="PS50893">
    <property type="entry name" value="ABC_TRANSPORTER_2"/>
    <property type="match status" value="1"/>
</dbReference>
<dbReference type="SUPFAM" id="SSF52540">
    <property type="entry name" value="P-loop containing nucleoside triphosphate hydrolases"/>
    <property type="match status" value="1"/>
</dbReference>
<dbReference type="PROSITE" id="PS00211">
    <property type="entry name" value="ABC_TRANSPORTER_1"/>
    <property type="match status" value="1"/>
</dbReference>
<protein>
    <submittedName>
        <fullName evidence="6">ABC transporter related protein</fullName>
    </submittedName>
</protein>
<feature type="domain" description="ABC transporter" evidence="5">
    <location>
        <begin position="7"/>
        <end position="234"/>
    </location>
</feature>
<dbReference type="eggNOG" id="COG1121">
    <property type="taxonomic scope" value="Bacteria"/>
</dbReference>
<dbReference type="Pfam" id="PF00005">
    <property type="entry name" value="ABC_tran"/>
    <property type="match status" value="1"/>
</dbReference>
<evidence type="ECO:0000259" key="5">
    <source>
        <dbReference type="PROSITE" id="PS50893"/>
    </source>
</evidence>
<evidence type="ECO:0000313" key="6">
    <source>
        <dbReference type="EMBL" id="ACZ19901.1"/>
    </source>
</evidence>
<dbReference type="InterPro" id="IPR017871">
    <property type="entry name" value="ABC_transporter-like_CS"/>
</dbReference>
<reference evidence="6 7" key="1">
    <citation type="journal article" date="2009" name="Stand. Genomic Sci.">
        <title>Complete genome sequence of Thermanaerovibrio acidaminovorans type strain (Su883).</title>
        <authorList>
            <person name="Chovatia M."/>
            <person name="Sikorski J."/>
            <person name="Schroder M."/>
            <person name="Lapidus A."/>
            <person name="Nolan M."/>
            <person name="Tice H."/>
            <person name="Glavina Del Rio T."/>
            <person name="Copeland A."/>
            <person name="Cheng J.F."/>
            <person name="Lucas S."/>
            <person name="Chen F."/>
            <person name="Bruce D."/>
            <person name="Goodwin L."/>
            <person name="Pitluck S."/>
            <person name="Ivanova N."/>
            <person name="Mavromatis K."/>
            <person name="Ovchinnikova G."/>
            <person name="Pati A."/>
            <person name="Chen A."/>
            <person name="Palaniappan K."/>
            <person name="Land M."/>
            <person name="Hauser L."/>
            <person name="Chang Y.J."/>
            <person name="Jeffries C.D."/>
            <person name="Chain P."/>
            <person name="Saunders E."/>
            <person name="Detter J.C."/>
            <person name="Brettin T."/>
            <person name="Rohde M."/>
            <person name="Goker M."/>
            <person name="Spring S."/>
            <person name="Bristow J."/>
            <person name="Markowitz V."/>
            <person name="Hugenholtz P."/>
            <person name="Kyrpides N.C."/>
            <person name="Klenk H.P."/>
            <person name="Eisen J.A."/>
        </authorList>
    </citation>
    <scope>NUCLEOTIDE SEQUENCE [LARGE SCALE GENOMIC DNA]</scope>
    <source>
        <strain evidence="7">ATCC 49978 / DSM 6589 / Su883</strain>
    </source>
</reference>
<dbReference type="KEGG" id="tai:Taci_1687"/>
<organism evidence="6 7">
    <name type="scientific">Thermanaerovibrio acidaminovorans (strain ATCC 49978 / DSM 6589 / Su883)</name>
    <name type="common">Selenomonas acidaminovorans</name>
    <dbReference type="NCBI Taxonomy" id="525903"/>
    <lineage>
        <taxon>Bacteria</taxon>
        <taxon>Thermotogati</taxon>
        <taxon>Synergistota</taxon>
        <taxon>Synergistia</taxon>
        <taxon>Synergistales</taxon>
        <taxon>Synergistaceae</taxon>
        <taxon>Thermanaerovibrio</taxon>
    </lineage>
</organism>
<dbReference type="PANTHER" id="PTHR42734">
    <property type="entry name" value="METAL TRANSPORT SYSTEM ATP-BINDING PROTEIN TM_0124-RELATED"/>
    <property type="match status" value="1"/>
</dbReference>
<accession>D1B7B0</accession>
<name>D1B7B0_THEAS</name>
<evidence type="ECO:0000256" key="1">
    <source>
        <dbReference type="ARBA" id="ARBA00005417"/>
    </source>
</evidence>
<keyword evidence="4" id="KW-0067">ATP-binding</keyword>
<evidence type="ECO:0000313" key="7">
    <source>
        <dbReference type="Proteomes" id="UP000002030"/>
    </source>
</evidence>
<evidence type="ECO:0000256" key="4">
    <source>
        <dbReference type="ARBA" id="ARBA00022840"/>
    </source>
</evidence>
<sequence length="260" mass="28145">MTMSYDVEVKDLWFSYDGEWTLRGVDLSLARGELLALIGPNGGGKSTLIRVLLGLLSPVRGHVRVLGVEPGVSRQVSYVPQDTSVRRHFPIRAVDVVALGRKDPWRPLTEEDRRLAMEEMERFGVASCGELKMSQLSGGQRQRVLIARAFVSRPRLILMDEPTANLDPGSQELLYRELKAFCDGGGTAIVASHDIMAISSMATSVACVRGTLHYHPAPEVDPGAVLLAYGTCPVELVAHGLPHRVLRPHGEEGSGGSGAS</sequence>
<dbReference type="InterPro" id="IPR003593">
    <property type="entry name" value="AAA+_ATPase"/>
</dbReference>
<evidence type="ECO:0000256" key="3">
    <source>
        <dbReference type="ARBA" id="ARBA00022741"/>
    </source>
</evidence>
<dbReference type="SMART" id="SM00382">
    <property type="entry name" value="AAA"/>
    <property type="match status" value="1"/>
</dbReference>
<dbReference type="GO" id="GO:0005524">
    <property type="term" value="F:ATP binding"/>
    <property type="evidence" value="ECO:0007669"/>
    <property type="project" value="UniProtKB-KW"/>
</dbReference>
<dbReference type="InterPro" id="IPR003439">
    <property type="entry name" value="ABC_transporter-like_ATP-bd"/>
</dbReference>
<evidence type="ECO:0000256" key="2">
    <source>
        <dbReference type="ARBA" id="ARBA00022448"/>
    </source>
</evidence>
<dbReference type="EMBL" id="CP001818">
    <property type="protein sequence ID" value="ACZ19901.1"/>
    <property type="molecule type" value="Genomic_DNA"/>
</dbReference>
<dbReference type="STRING" id="525903.Taci_1687"/>